<feature type="domain" description="Carbohydrate kinase PfkB" evidence="1">
    <location>
        <begin position="147"/>
        <end position="248"/>
    </location>
</feature>
<dbReference type="Proteomes" id="UP000584642">
    <property type="component" value="Unassembled WGS sequence"/>
</dbReference>
<dbReference type="EMBL" id="JABFDB010000008">
    <property type="protein sequence ID" value="NYZ20519.1"/>
    <property type="molecule type" value="Genomic_DNA"/>
</dbReference>
<organism evidence="2 3">
    <name type="scientific">Azospirillum oleiclasticum</name>
    <dbReference type="NCBI Taxonomy" id="2735135"/>
    <lineage>
        <taxon>Bacteria</taxon>
        <taxon>Pseudomonadati</taxon>
        <taxon>Pseudomonadota</taxon>
        <taxon>Alphaproteobacteria</taxon>
        <taxon>Rhodospirillales</taxon>
        <taxon>Azospirillaceae</taxon>
        <taxon>Azospirillum</taxon>
    </lineage>
</organism>
<proteinExistence type="predicted"/>
<reference evidence="2 3" key="1">
    <citation type="submission" date="2020-05" db="EMBL/GenBank/DDBJ databases">
        <title>Azospirillum oleiclasticum sp. nov, a nitrogen-fixing and heavy crude oil-emulsifying bacterium isolated from the crude oil of Yumen Oilfield.</title>
        <authorList>
            <person name="Wu D."/>
            <person name="Cai M."/>
            <person name="Zhang X."/>
        </authorList>
    </citation>
    <scope>NUCLEOTIDE SEQUENCE [LARGE SCALE GENOMIC DNA]</scope>
    <source>
        <strain evidence="2 3">ROY-1-1-2</strain>
    </source>
</reference>
<dbReference type="InterPro" id="IPR029056">
    <property type="entry name" value="Ribokinase-like"/>
</dbReference>
<evidence type="ECO:0000259" key="1">
    <source>
        <dbReference type="Pfam" id="PF00294"/>
    </source>
</evidence>
<dbReference type="Pfam" id="PF05014">
    <property type="entry name" value="Nuc_deoxyrib_tr"/>
    <property type="match status" value="1"/>
</dbReference>
<dbReference type="SUPFAM" id="SSF53613">
    <property type="entry name" value="Ribokinase-like"/>
    <property type="match status" value="1"/>
</dbReference>
<dbReference type="InterPro" id="IPR011611">
    <property type="entry name" value="PfkB_dom"/>
</dbReference>
<dbReference type="Pfam" id="PF00294">
    <property type="entry name" value="PfkB"/>
    <property type="match status" value="1"/>
</dbReference>
<name>A0ABX2T864_9PROT</name>
<protein>
    <submittedName>
        <fullName evidence="2">Nucleoside 2-deoxyribosyltransferase</fullName>
    </submittedName>
</protein>
<dbReference type="Gene3D" id="3.40.1190.20">
    <property type="match status" value="1"/>
</dbReference>
<evidence type="ECO:0000313" key="3">
    <source>
        <dbReference type="Proteomes" id="UP000584642"/>
    </source>
</evidence>
<dbReference type="InterPro" id="IPR007710">
    <property type="entry name" value="Nucleoside_deoxyribTrfase"/>
</dbReference>
<keyword evidence="3" id="KW-1185">Reference proteome</keyword>
<dbReference type="RefSeq" id="WP_180282295.1">
    <property type="nucleotide sequence ID" value="NZ_JABFDB010000008.1"/>
</dbReference>
<accession>A0ABX2T864</accession>
<dbReference type="SUPFAM" id="SSF52309">
    <property type="entry name" value="N-(deoxy)ribosyltransferase-like"/>
    <property type="match status" value="1"/>
</dbReference>
<comment type="caution">
    <text evidence="2">The sequence shown here is derived from an EMBL/GenBank/DDBJ whole genome shotgun (WGS) entry which is preliminary data.</text>
</comment>
<evidence type="ECO:0000313" key="2">
    <source>
        <dbReference type="EMBL" id="NYZ20519.1"/>
    </source>
</evidence>
<sequence length="398" mass="41461">MIVTGGCYTERCTLPAWDQLFGSGGRAAAAVGDLSPGTELHTFCPPGSEQKVQAVMGTYGIGVTASPSSEMVEFTYFHPLSIPEIHPAPASIPRAAPLRVKGDVVLRFSFMEGEAIVEAKTVVYDPQSGGVREPFRANGSTADRLTIVLNESELRSMANEEDLDAAATALIASEGADVIVTKRGTKGATVYEAGGGRAEVPAYFSDAVFKIGSGDVFSGAFTHFWAEAGKSPAEAADLASRAVALYCGTRALPIPADPAVLASLTPLRTSTAGMVYIAAPFFTIGQRWLVEEAQASLLALGADVFSPLHEVGTGDPDDVIAKADIAGLERCTAVLALLDGGDPGSLVEVGWARARGIPVIVLAEAVRPSDLTMPRGLGCEIVGDFATAIYRAVWASVQ</sequence>
<gene>
    <name evidence="2" type="ORF">HND93_12420</name>
</gene>
<dbReference type="Gene3D" id="3.40.50.450">
    <property type="match status" value="1"/>
</dbReference>